<organism evidence="2 4">
    <name type="scientific">Burkholderia pseudomallei</name>
    <name type="common">Pseudomonas pseudomallei</name>
    <dbReference type="NCBI Taxonomy" id="28450"/>
    <lineage>
        <taxon>Bacteria</taxon>
        <taxon>Pseudomonadati</taxon>
        <taxon>Pseudomonadota</taxon>
        <taxon>Betaproteobacteria</taxon>
        <taxon>Burkholderiales</taxon>
        <taxon>Burkholderiaceae</taxon>
        <taxon>Burkholderia</taxon>
        <taxon>pseudomallei group</taxon>
    </lineage>
</organism>
<dbReference type="OMA" id="QEIREIX"/>
<dbReference type="RefSeq" id="WP_004525427.1">
    <property type="nucleotide sequence ID" value="NZ_AP028072.1"/>
</dbReference>
<comment type="caution">
    <text evidence="2">The sequence shown here is derived from an EMBL/GenBank/DDBJ whole genome shotgun (WGS) entry which is preliminary data.</text>
</comment>
<dbReference type="GeneID" id="93062521"/>
<gene>
    <name evidence="3" type="ORF">CWD88_23935</name>
    <name evidence="2" type="ORF">Y036_4653</name>
</gene>
<feature type="chain" id="PRO_5015031721" evidence="1">
    <location>
        <begin position="34"/>
        <end position="244"/>
    </location>
</feature>
<evidence type="ECO:0000313" key="2">
    <source>
        <dbReference type="EMBL" id="KGX11230.1"/>
    </source>
</evidence>
<protein>
    <submittedName>
        <fullName evidence="2">Exported protein</fullName>
    </submittedName>
</protein>
<dbReference type="AlphaFoldDB" id="A0A095N0W3"/>
<proteinExistence type="predicted"/>
<dbReference type="Proteomes" id="UP000030475">
    <property type="component" value="Unassembled WGS sequence"/>
</dbReference>
<keyword evidence="1" id="KW-0732">Signal</keyword>
<evidence type="ECO:0000256" key="1">
    <source>
        <dbReference type="SAM" id="SignalP"/>
    </source>
</evidence>
<evidence type="ECO:0000313" key="5">
    <source>
        <dbReference type="Proteomes" id="UP000231878"/>
    </source>
</evidence>
<dbReference type="EMBL" id="JQIM01000009">
    <property type="protein sequence ID" value="KGX11230.1"/>
    <property type="molecule type" value="Genomic_DNA"/>
</dbReference>
<dbReference type="EMBL" id="PHRB01000028">
    <property type="protein sequence ID" value="PJO63755.1"/>
    <property type="molecule type" value="Genomic_DNA"/>
</dbReference>
<evidence type="ECO:0000313" key="4">
    <source>
        <dbReference type="Proteomes" id="UP000030475"/>
    </source>
</evidence>
<accession>A0A095N0W3</accession>
<reference evidence="2 4" key="1">
    <citation type="submission" date="2014-08" db="EMBL/GenBank/DDBJ databases">
        <authorList>
            <person name="Bunnell A."/>
            <person name="Chain P.S."/>
            <person name="Chertkov O."/>
            <person name="Currie B.J."/>
            <person name="Daligault H.E."/>
            <person name="Davenport K.W."/>
            <person name="Davis C."/>
            <person name="Gleasner C.D."/>
            <person name="Johnson S.L."/>
            <person name="Kaestli M."/>
            <person name="Koren S."/>
            <person name="Kunde Y.A."/>
            <person name="Mayo M."/>
            <person name="McMurry K.K."/>
            <person name="Price E.P."/>
            <person name="Reitenga K.G."/>
            <person name="Robison R."/>
            <person name="Rosovitz M.J."/>
            <person name="Sarovich D.S."/>
            <person name="Teshima H."/>
        </authorList>
    </citation>
    <scope>NUCLEOTIDE SEQUENCE [LARGE SCALE GENOMIC DNA]</scope>
    <source>
        <strain evidence="2 4">MSHR44</strain>
    </source>
</reference>
<sequence>MPLARRDRALCAFVAAPLLWGLLAGVAAAQALAQPAASTVSVCAAVITGSSGTTVDVSYAGLPGNQPKLYGDFVALWQSSVVPWSIAPAARLGIPTDAELGTVVMTGVSISATPYTVGYAVGPEVDDVCASALLAADGSTGVVDTVTLQLASVGATSLTFRYHTLSGYLPATAGNWVGLWRGRASPYNAAASVARVKVAADVTDDSVVMEGVTLSPGEIYTAIYFMGEPLTTAAVLLNFVAPAR</sequence>
<dbReference type="OrthoDB" id="1159314at2"/>
<evidence type="ECO:0000313" key="3">
    <source>
        <dbReference type="EMBL" id="PJO63755.1"/>
    </source>
</evidence>
<reference evidence="3 5" key="2">
    <citation type="submission" date="2017-11" db="EMBL/GenBank/DDBJ databases">
        <title>Molecular characterization of Burkholderia pseudomallei and closely related isolates from Vietnam.</title>
        <authorList>
            <person name="Ustinov D.V."/>
            <person name="Antonov A.S."/>
            <person name="Avdusheva E.F."/>
            <person name="Shpak I.M."/>
            <person name="Zakharova I.B."/>
            <person name="Thi L.A."/>
            <person name="Teteryatnikova N."/>
            <person name="Lopasteyskaya Y.A."/>
            <person name="Kuzyutina J.A."/>
            <person name="Ngo T.N."/>
            <person name="Victorov D.V."/>
        </authorList>
    </citation>
    <scope>NUCLEOTIDE SEQUENCE [LARGE SCALE GENOMIC DNA]</scope>
    <source>
        <strain evidence="3 5">V1512</strain>
    </source>
</reference>
<name>A0A095N0W3_BURPE</name>
<dbReference type="Proteomes" id="UP000231878">
    <property type="component" value="Unassembled WGS sequence"/>
</dbReference>
<feature type="signal peptide" evidence="1">
    <location>
        <begin position="1"/>
        <end position="33"/>
    </location>
</feature>